<reference evidence="5 6" key="1">
    <citation type="submission" date="2019-08" db="EMBL/GenBank/DDBJ databases">
        <title>Genome of Aequorivita antarctica SW49 (type strain).</title>
        <authorList>
            <person name="Bowman J.P."/>
        </authorList>
    </citation>
    <scope>NUCLEOTIDE SEQUENCE [LARGE SCALE GENOMIC DNA]</scope>
    <source>
        <strain evidence="5 6">SW49</strain>
    </source>
</reference>
<comment type="catalytic activity">
    <reaction evidence="3">
        <text>L-methionyl-[protein] + [thioredoxin]-disulfide + H2O = L-methionyl-(R)-S-oxide-[protein] + [thioredoxin]-dithiol</text>
        <dbReference type="Rhea" id="RHEA:24164"/>
        <dbReference type="Rhea" id="RHEA-COMP:10698"/>
        <dbReference type="Rhea" id="RHEA-COMP:10700"/>
        <dbReference type="Rhea" id="RHEA-COMP:12313"/>
        <dbReference type="Rhea" id="RHEA-COMP:12314"/>
        <dbReference type="ChEBI" id="CHEBI:15377"/>
        <dbReference type="ChEBI" id="CHEBI:16044"/>
        <dbReference type="ChEBI" id="CHEBI:29950"/>
        <dbReference type="ChEBI" id="CHEBI:45764"/>
        <dbReference type="ChEBI" id="CHEBI:50058"/>
        <dbReference type="EC" id="1.8.4.12"/>
    </reaction>
</comment>
<evidence type="ECO:0000256" key="1">
    <source>
        <dbReference type="ARBA" id="ARBA00012499"/>
    </source>
</evidence>
<dbReference type="EMBL" id="VORT01000002">
    <property type="protein sequence ID" value="TXD74317.1"/>
    <property type="molecule type" value="Genomic_DNA"/>
</dbReference>
<protein>
    <recommendedName>
        <fullName evidence="1">peptide-methionine (R)-S-oxide reductase</fullName>
        <ecNumber evidence="1">1.8.4.12</ecNumber>
    </recommendedName>
</protein>
<evidence type="ECO:0000313" key="5">
    <source>
        <dbReference type="EMBL" id="TXD74317.1"/>
    </source>
</evidence>
<dbReference type="NCBIfam" id="TIGR00357">
    <property type="entry name" value="peptide-methionine (R)-S-oxide reductase MsrB"/>
    <property type="match status" value="1"/>
</dbReference>
<dbReference type="GO" id="GO:0030091">
    <property type="term" value="P:protein repair"/>
    <property type="evidence" value="ECO:0007669"/>
    <property type="project" value="InterPro"/>
</dbReference>
<dbReference type="PROSITE" id="PS51790">
    <property type="entry name" value="MSRB"/>
    <property type="match status" value="1"/>
</dbReference>
<evidence type="ECO:0000259" key="4">
    <source>
        <dbReference type="PROSITE" id="PS51790"/>
    </source>
</evidence>
<proteinExistence type="predicted"/>
<keyword evidence="6" id="KW-1185">Reference proteome</keyword>
<dbReference type="GO" id="GO:0006979">
    <property type="term" value="P:response to oxidative stress"/>
    <property type="evidence" value="ECO:0007669"/>
    <property type="project" value="InterPro"/>
</dbReference>
<sequence>MRNYLLKTVTLSFGLLVCLSQVSCQNNQTKNGDKAMTTNETLEIADDPAINSQFPKAKTDTEWKKELTDEQYQIMVKKGTETPFNNEYNNNHEKGIYVSAATGEPLFSSEDKFESGTGWPSFTKPINDDAVVWIKDNSLGMTRDEIVEKSTGLHLGHVFNDGPAPTHLRYCMNSAALNFIKHD</sequence>
<dbReference type="GO" id="GO:0033743">
    <property type="term" value="F:peptide-methionine (R)-S-oxide reductase activity"/>
    <property type="evidence" value="ECO:0007669"/>
    <property type="project" value="UniProtKB-EC"/>
</dbReference>
<dbReference type="EC" id="1.8.4.12" evidence="1"/>
<feature type="domain" description="MsrB" evidence="4">
    <location>
        <begin position="60"/>
        <end position="182"/>
    </location>
</feature>
<dbReference type="OrthoDB" id="4174719at2"/>
<dbReference type="PANTHER" id="PTHR10173:SF52">
    <property type="entry name" value="METHIONINE-R-SULFOXIDE REDUCTASE B1"/>
    <property type="match status" value="1"/>
</dbReference>
<dbReference type="RefSeq" id="WP_111843746.1">
    <property type="nucleotide sequence ID" value="NZ_UEGI01000003.1"/>
</dbReference>
<accession>A0A5C6Z2H6</accession>
<comment type="caution">
    <text evidence="5">The sequence shown here is derived from an EMBL/GenBank/DDBJ whole genome shotgun (WGS) entry which is preliminary data.</text>
</comment>
<evidence type="ECO:0000256" key="2">
    <source>
        <dbReference type="ARBA" id="ARBA00023002"/>
    </source>
</evidence>
<dbReference type="SUPFAM" id="SSF51316">
    <property type="entry name" value="Mss4-like"/>
    <property type="match status" value="1"/>
</dbReference>
<dbReference type="GO" id="GO:0005737">
    <property type="term" value="C:cytoplasm"/>
    <property type="evidence" value="ECO:0007669"/>
    <property type="project" value="TreeGrafter"/>
</dbReference>
<evidence type="ECO:0000256" key="3">
    <source>
        <dbReference type="ARBA" id="ARBA00048488"/>
    </source>
</evidence>
<organism evidence="5 6">
    <name type="scientific">Aequorivita antarctica</name>
    <dbReference type="NCBI Taxonomy" id="153266"/>
    <lineage>
        <taxon>Bacteria</taxon>
        <taxon>Pseudomonadati</taxon>
        <taxon>Bacteroidota</taxon>
        <taxon>Flavobacteriia</taxon>
        <taxon>Flavobacteriales</taxon>
        <taxon>Flavobacteriaceae</taxon>
        <taxon>Aequorivita</taxon>
    </lineage>
</organism>
<dbReference type="Pfam" id="PF01641">
    <property type="entry name" value="SelR"/>
    <property type="match status" value="1"/>
</dbReference>
<gene>
    <name evidence="5" type="primary">msrB</name>
    <name evidence="5" type="ORF">ESU54_03430</name>
</gene>
<dbReference type="InterPro" id="IPR002579">
    <property type="entry name" value="Met_Sox_Rdtase_MsrB_dom"/>
</dbReference>
<dbReference type="InterPro" id="IPR028427">
    <property type="entry name" value="Met_Sox_Rdtase_MsrB"/>
</dbReference>
<dbReference type="AlphaFoldDB" id="A0A5C6Z2H6"/>
<dbReference type="Proteomes" id="UP000321497">
    <property type="component" value="Unassembled WGS sequence"/>
</dbReference>
<evidence type="ECO:0000313" key="6">
    <source>
        <dbReference type="Proteomes" id="UP000321497"/>
    </source>
</evidence>
<name>A0A5C6Z2H6_9FLAO</name>
<dbReference type="Gene3D" id="2.170.150.20">
    <property type="entry name" value="Peptide methionine sulfoxide reductase"/>
    <property type="match status" value="1"/>
</dbReference>
<dbReference type="PANTHER" id="PTHR10173">
    <property type="entry name" value="METHIONINE SULFOXIDE REDUCTASE"/>
    <property type="match status" value="1"/>
</dbReference>
<keyword evidence="2 5" id="KW-0560">Oxidoreductase</keyword>
<dbReference type="InterPro" id="IPR011057">
    <property type="entry name" value="Mss4-like_sf"/>
</dbReference>